<evidence type="ECO:0000313" key="2">
    <source>
        <dbReference type="Proteomes" id="UP000789920"/>
    </source>
</evidence>
<accession>A0ACA9NCS2</accession>
<feature type="non-terminal residue" evidence="1">
    <location>
        <position position="1"/>
    </location>
</feature>
<organism evidence="1 2">
    <name type="scientific">Racocetra persica</name>
    <dbReference type="NCBI Taxonomy" id="160502"/>
    <lineage>
        <taxon>Eukaryota</taxon>
        <taxon>Fungi</taxon>
        <taxon>Fungi incertae sedis</taxon>
        <taxon>Mucoromycota</taxon>
        <taxon>Glomeromycotina</taxon>
        <taxon>Glomeromycetes</taxon>
        <taxon>Diversisporales</taxon>
        <taxon>Gigasporaceae</taxon>
        <taxon>Racocetra</taxon>
    </lineage>
</organism>
<dbReference type="Proteomes" id="UP000789920">
    <property type="component" value="Unassembled WGS sequence"/>
</dbReference>
<proteinExistence type="predicted"/>
<evidence type="ECO:0000313" key="1">
    <source>
        <dbReference type="EMBL" id="CAG8646745.1"/>
    </source>
</evidence>
<comment type="caution">
    <text evidence="1">The sequence shown here is derived from an EMBL/GenBank/DDBJ whole genome shotgun (WGS) entry which is preliminary data.</text>
</comment>
<keyword evidence="2" id="KW-1185">Reference proteome</keyword>
<reference evidence="1" key="1">
    <citation type="submission" date="2021-06" db="EMBL/GenBank/DDBJ databases">
        <authorList>
            <person name="Kallberg Y."/>
            <person name="Tangrot J."/>
            <person name="Rosling A."/>
        </authorList>
    </citation>
    <scope>NUCLEOTIDE SEQUENCE</scope>
    <source>
        <strain evidence="1">MA461A</strain>
    </source>
</reference>
<name>A0ACA9NCS2_9GLOM</name>
<sequence>QNSQISQSDLVDWVKQTMDLNIHQSTISYLIKNKDEIEENSLTKRQKTVQYPALENILYE</sequence>
<protein>
    <submittedName>
        <fullName evidence="1">20759_t:CDS:1</fullName>
    </submittedName>
</protein>
<gene>
    <name evidence="1" type="ORF">RPERSI_LOCUS7706</name>
</gene>
<dbReference type="EMBL" id="CAJVQC010013271">
    <property type="protein sequence ID" value="CAG8646745.1"/>
    <property type="molecule type" value="Genomic_DNA"/>
</dbReference>